<dbReference type="Gene3D" id="3.90.1570.10">
    <property type="entry name" value="tt1808, chain A"/>
    <property type="match status" value="1"/>
</dbReference>
<evidence type="ECO:0000259" key="1">
    <source>
        <dbReference type="Pfam" id="PF05685"/>
    </source>
</evidence>
<dbReference type="KEGG" id="cyn:Cyan7425_3592"/>
<gene>
    <name evidence="2" type="ordered locus">Cyan7425_3592</name>
</gene>
<sequence length="222" mass="25073">MSSPPLLTVPLDRLQLAPGSRVTIPDISWEQYEQLLERTGDHRSYRLSYDHGTLEIVMPSEAHEVLIRLMDWMISTLCEELALNLKTIGSTTLKAASLSTSPEPDNGYYIQNEPLVRGKVVDLSADPPPDLVVEINISNTDSNKKAIYQTLNVPEFWTYSGKTGQLSFYVLQSNQYQWVNASPTFAIVQSTTLKNLVEACKKSGELVAKQQFRRWVKAQIRK</sequence>
<dbReference type="AlphaFoldDB" id="B8HRP5"/>
<dbReference type="eggNOG" id="COG4636">
    <property type="taxonomic scope" value="Bacteria"/>
</dbReference>
<name>B8HRP5_CYAP4</name>
<dbReference type="SUPFAM" id="SSF52980">
    <property type="entry name" value="Restriction endonuclease-like"/>
    <property type="match status" value="1"/>
</dbReference>
<dbReference type="InterPro" id="IPR008538">
    <property type="entry name" value="Uma2"/>
</dbReference>
<feature type="domain" description="Putative restriction endonuclease" evidence="1">
    <location>
        <begin position="29"/>
        <end position="189"/>
    </location>
</feature>
<evidence type="ECO:0000313" key="2">
    <source>
        <dbReference type="EMBL" id="ACL45912.1"/>
    </source>
</evidence>
<dbReference type="Pfam" id="PF05685">
    <property type="entry name" value="Uma2"/>
    <property type="match status" value="1"/>
</dbReference>
<dbReference type="PANTHER" id="PTHR47152">
    <property type="entry name" value="SLR2084 PROTEIN-RELATED"/>
    <property type="match status" value="1"/>
</dbReference>
<dbReference type="STRING" id="395961.Cyan7425_3592"/>
<organism evidence="2">
    <name type="scientific">Cyanothece sp. (strain PCC 7425 / ATCC 29141)</name>
    <dbReference type="NCBI Taxonomy" id="395961"/>
    <lineage>
        <taxon>Bacteria</taxon>
        <taxon>Bacillati</taxon>
        <taxon>Cyanobacteriota</taxon>
        <taxon>Cyanophyceae</taxon>
        <taxon>Gomontiellales</taxon>
        <taxon>Cyanothecaceae</taxon>
        <taxon>Cyanothece</taxon>
    </lineage>
</organism>
<reference evidence="2" key="1">
    <citation type="submission" date="2009-01" db="EMBL/GenBank/DDBJ databases">
        <title>Complete sequence of chromosome Cyanothece sp. PCC 7425.</title>
        <authorList>
            <consortium name="US DOE Joint Genome Institute"/>
            <person name="Lucas S."/>
            <person name="Copeland A."/>
            <person name="Lapidus A."/>
            <person name="Glavina del Rio T."/>
            <person name="Dalin E."/>
            <person name="Tice H."/>
            <person name="Bruce D."/>
            <person name="Goodwin L."/>
            <person name="Pitluck S."/>
            <person name="Sims D."/>
            <person name="Meineke L."/>
            <person name="Brettin T."/>
            <person name="Detter J.C."/>
            <person name="Han C."/>
            <person name="Larimer F."/>
            <person name="Land M."/>
            <person name="Hauser L."/>
            <person name="Kyrpides N."/>
            <person name="Ovchinnikova G."/>
            <person name="Liberton M."/>
            <person name="Stoeckel J."/>
            <person name="Banerjee A."/>
            <person name="Singh A."/>
            <person name="Page L."/>
            <person name="Sato H."/>
            <person name="Zhao L."/>
            <person name="Sherman L."/>
            <person name="Pakrasi H."/>
            <person name="Richardson P."/>
        </authorList>
    </citation>
    <scope>NUCLEOTIDE SEQUENCE</scope>
    <source>
        <strain evidence="2">PCC 7425</strain>
    </source>
</reference>
<proteinExistence type="predicted"/>
<accession>B8HRP5</accession>
<dbReference type="CDD" id="cd06260">
    <property type="entry name" value="DUF820-like"/>
    <property type="match status" value="1"/>
</dbReference>
<protein>
    <recommendedName>
        <fullName evidence="1">Putative restriction endonuclease domain-containing protein</fullName>
    </recommendedName>
</protein>
<dbReference type="OrthoDB" id="427876at2"/>
<dbReference type="EMBL" id="CP001344">
    <property type="protein sequence ID" value="ACL45912.1"/>
    <property type="molecule type" value="Genomic_DNA"/>
</dbReference>
<dbReference type="InterPro" id="IPR012296">
    <property type="entry name" value="Nuclease_put_TT1808"/>
</dbReference>
<dbReference type="InterPro" id="IPR011335">
    <property type="entry name" value="Restrct_endonuc-II-like"/>
</dbReference>
<dbReference type="HOGENOM" id="CLU_098557_0_0_3"/>